<dbReference type="InterPro" id="IPR041233">
    <property type="entry name" value="Melibiase_C"/>
</dbReference>
<dbReference type="EC" id="3.2.1.22" evidence="10"/>
<evidence type="ECO:0000256" key="4">
    <source>
        <dbReference type="ARBA" id="ARBA00009743"/>
    </source>
</evidence>
<dbReference type="CDD" id="cd14792">
    <property type="entry name" value="GH27"/>
    <property type="match status" value="1"/>
</dbReference>
<evidence type="ECO:0000256" key="8">
    <source>
        <dbReference type="ARBA" id="ARBA00023180"/>
    </source>
</evidence>
<dbReference type="PROSITE" id="PS00512">
    <property type="entry name" value="ALPHA_GALACTOSIDASE"/>
    <property type="match status" value="1"/>
</dbReference>
<evidence type="ECO:0000256" key="1">
    <source>
        <dbReference type="ARBA" id="ARBA00001255"/>
    </source>
</evidence>
<accession>A0A6A6S303</accession>
<evidence type="ECO:0000256" key="10">
    <source>
        <dbReference type="RuleBase" id="RU361168"/>
    </source>
</evidence>
<dbReference type="PANTHER" id="PTHR11452:SF61">
    <property type="entry name" value="ALPHA-GALACTOSIDASE B-RELATED"/>
    <property type="match status" value="1"/>
</dbReference>
<dbReference type="InterPro" id="IPR013785">
    <property type="entry name" value="Aldolase_TIM"/>
</dbReference>
<evidence type="ECO:0000256" key="6">
    <source>
        <dbReference type="ARBA" id="ARBA00022729"/>
    </source>
</evidence>
<dbReference type="GO" id="GO:0004557">
    <property type="term" value="F:alpha-galactosidase activity"/>
    <property type="evidence" value="ECO:0007669"/>
    <property type="project" value="UniProtKB-EC"/>
</dbReference>
<keyword evidence="6 11" id="KW-0732">Signal</keyword>
<sequence length="462" mass="51895">MRLHTGGLLFAHLISGGTGLILKDGVGRLPALGWNSWNKFGCDINEDHFLTAADKLIKLGLRDRGYEYVNIDDCWQVKDERDKKTGRLIPDPKRFPDGINGTADKIHAKGLKLGIYSSAGDLTCQGYQASIDREELDAATWAEWGVDYLKYDNCNVPKKYQGECQYCVPEGPPSRQFAHANVNGTCTALSNPCPANYNYKSSPTFHRYNAMREALAKQDRTILYSLCQWGEMNVDSWGNETASSWRVTNDIDPAWERVLDIWNQMTFRLHSTDFWGHGDMDMLEVGNGLSLAESRSHFAFWAAMKSPLLIGCDLEKAKKEEVNIMMNKHLIAFNQDSSVGRPAMPYKWGTNPDWTFNASFPAEFWSGPSSNGTLILLFNPYSDTRKKTTSFSEVPELGGGWFEVTDVWTGENKGCLRDKIDAWVDGHDTAAYLVGERCGIQGGYLNGNQKPVIIESEDQEKF</sequence>
<evidence type="ECO:0000256" key="5">
    <source>
        <dbReference type="ARBA" id="ARBA00022525"/>
    </source>
</evidence>
<dbReference type="PRINTS" id="PR00740">
    <property type="entry name" value="GLHYDRLASE27"/>
</dbReference>
<comment type="function">
    <text evidence="2">Hydrolyzes a variety of simple alpha-D-galactoside as well as more complex molecules such as oligosaccharides and polysaccharides.</text>
</comment>
<dbReference type="GO" id="GO:0005975">
    <property type="term" value="P:carbohydrate metabolic process"/>
    <property type="evidence" value="ECO:0007669"/>
    <property type="project" value="InterPro"/>
</dbReference>
<comment type="similarity">
    <text evidence="4 10">Belongs to the glycosyl hydrolase 27 family.</text>
</comment>
<evidence type="ECO:0000313" key="13">
    <source>
        <dbReference type="EMBL" id="KAF2641935.1"/>
    </source>
</evidence>
<gene>
    <name evidence="13" type="ORF">P280DRAFT_468422</name>
</gene>
<dbReference type="Pfam" id="PF16499">
    <property type="entry name" value="Melibiase_2"/>
    <property type="match status" value="2"/>
</dbReference>
<organism evidence="13 14">
    <name type="scientific">Massarina eburnea CBS 473.64</name>
    <dbReference type="NCBI Taxonomy" id="1395130"/>
    <lineage>
        <taxon>Eukaryota</taxon>
        <taxon>Fungi</taxon>
        <taxon>Dikarya</taxon>
        <taxon>Ascomycota</taxon>
        <taxon>Pezizomycotina</taxon>
        <taxon>Dothideomycetes</taxon>
        <taxon>Pleosporomycetidae</taxon>
        <taxon>Pleosporales</taxon>
        <taxon>Massarineae</taxon>
        <taxon>Massarinaceae</taxon>
        <taxon>Massarina</taxon>
    </lineage>
</organism>
<proteinExistence type="inferred from homology"/>
<dbReference type="InterPro" id="IPR013780">
    <property type="entry name" value="Glyco_hydro_b"/>
</dbReference>
<dbReference type="SUPFAM" id="SSF51011">
    <property type="entry name" value="Glycosyl hydrolase domain"/>
    <property type="match status" value="1"/>
</dbReference>
<keyword evidence="9 10" id="KW-0326">Glycosidase</keyword>
<keyword evidence="14" id="KW-1185">Reference proteome</keyword>
<keyword evidence="7 10" id="KW-0378">Hydrolase</keyword>
<feature type="chain" id="PRO_5025596133" description="Alpha-galactosidase" evidence="11">
    <location>
        <begin position="20"/>
        <end position="462"/>
    </location>
</feature>
<feature type="signal peptide" evidence="11">
    <location>
        <begin position="1"/>
        <end position="19"/>
    </location>
</feature>
<dbReference type="Gene3D" id="2.60.40.1180">
    <property type="entry name" value="Golgi alpha-mannosidase II"/>
    <property type="match status" value="1"/>
</dbReference>
<evidence type="ECO:0000256" key="3">
    <source>
        <dbReference type="ARBA" id="ARBA00004613"/>
    </source>
</evidence>
<dbReference type="SUPFAM" id="SSF51445">
    <property type="entry name" value="(Trans)glycosidases"/>
    <property type="match status" value="1"/>
</dbReference>
<dbReference type="InterPro" id="IPR002241">
    <property type="entry name" value="Glyco_hydro_27"/>
</dbReference>
<evidence type="ECO:0000256" key="2">
    <source>
        <dbReference type="ARBA" id="ARBA00003969"/>
    </source>
</evidence>
<dbReference type="GO" id="GO:0005576">
    <property type="term" value="C:extracellular region"/>
    <property type="evidence" value="ECO:0007669"/>
    <property type="project" value="UniProtKB-SubCell"/>
</dbReference>
<keyword evidence="8" id="KW-0325">Glycoprotein</keyword>
<protein>
    <recommendedName>
        <fullName evidence="10">Alpha-galactosidase</fullName>
        <ecNumber evidence="10">3.2.1.22</ecNumber>
    </recommendedName>
    <alternativeName>
        <fullName evidence="10">Melibiase</fullName>
    </alternativeName>
</protein>
<dbReference type="OrthoDB" id="5795902at2759"/>
<evidence type="ECO:0000256" key="9">
    <source>
        <dbReference type="ARBA" id="ARBA00023295"/>
    </source>
</evidence>
<evidence type="ECO:0000256" key="11">
    <source>
        <dbReference type="SAM" id="SignalP"/>
    </source>
</evidence>
<dbReference type="Pfam" id="PF17801">
    <property type="entry name" value="Melibiase_C"/>
    <property type="match status" value="1"/>
</dbReference>
<keyword evidence="10" id="KW-1015">Disulfide bond</keyword>
<dbReference type="EMBL" id="MU006782">
    <property type="protein sequence ID" value="KAF2641935.1"/>
    <property type="molecule type" value="Genomic_DNA"/>
</dbReference>
<dbReference type="InterPro" id="IPR000111">
    <property type="entry name" value="Glyco_hydro_27/36_CS"/>
</dbReference>
<keyword evidence="5" id="KW-0964">Secreted</keyword>
<dbReference type="InterPro" id="IPR017853">
    <property type="entry name" value="GH"/>
</dbReference>
<evidence type="ECO:0000256" key="7">
    <source>
        <dbReference type="ARBA" id="ARBA00022801"/>
    </source>
</evidence>
<dbReference type="Proteomes" id="UP000799753">
    <property type="component" value="Unassembled WGS sequence"/>
</dbReference>
<evidence type="ECO:0000313" key="14">
    <source>
        <dbReference type="Proteomes" id="UP000799753"/>
    </source>
</evidence>
<reference evidence="13" key="1">
    <citation type="journal article" date="2020" name="Stud. Mycol.">
        <title>101 Dothideomycetes genomes: a test case for predicting lifestyles and emergence of pathogens.</title>
        <authorList>
            <person name="Haridas S."/>
            <person name="Albert R."/>
            <person name="Binder M."/>
            <person name="Bloem J."/>
            <person name="Labutti K."/>
            <person name="Salamov A."/>
            <person name="Andreopoulos B."/>
            <person name="Baker S."/>
            <person name="Barry K."/>
            <person name="Bills G."/>
            <person name="Bluhm B."/>
            <person name="Cannon C."/>
            <person name="Castanera R."/>
            <person name="Culley D."/>
            <person name="Daum C."/>
            <person name="Ezra D."/>
            <person name="Gonzalez J."/>
            <person name="Henrissat B."/>
            <person name="Kuo A."/>
            <person name="Liang C."/>
            <person name="Lipzen A."/>
            <person name="Lutzoni F."/>
            <person name="Magnuson J."/>
            <person name="Mondo S."/>
            <person name="Nolan M."/>
            <person name="Ohm R."/>
            <person name="Pangilinan J."/>
            <person name="Park H.-J."/>
            <person name="Ramirez L."/>
            <person name="Alfaro M."/>
            <person name="Sun H."/>
            <person name="Tritt A."/>
            <person name="Yoshinaga Y."/>
            <person name="Zwiers L.-H."/>
            <person name="Turgeon B."/>
            <person name="Goodwin S."/>
            <person name="Spatafora J."/>
            <person name="Crous P."/>
            <person name="Grigoriev I."/>
        </authorList>
    </citation>
    <scope>NUCLEOTIDE SEQUENCE</scope>
    <source>
        <strain evidence="13">CBS 473.64</strain>
    </source>
</reference>
<dbReference type="Gene3D" id="3.20.20.70">
    <property type="entry name" value="Aldolase class I"/>
    <property type="match status" value="1"/>
</dbReference>
<comment type="catalytic activity">
    <reaction evidence="1 10">
        <text>Hydrolysis of terminal, non-reducing alpha-D-galactose residues in alpha-D-galactosides, including galactose oligosaccharides, galactomannans and galactolipids.</text>
        <dbReference type="EC" id="3.2.1.22"/>
    </reaction>
</comment>
<evidence type="ECO:0000259" key="12">
    <source>
        <dbReference type="Pfam" id="PF17801"/>
    </source>
</evidence>
<dbReference type="PANTHER" id="PTHR11452">
    <property type="entry name" value="ALPHA-GALACTOSIDASE/ALPHA-N-ACETYLGALACTOSAMINIDASE"/>
    <property type="match status" value="1"/>
</dbReference>
<dbReference type="AlphaFoldDB" id="A0A6A6S303"/>
<name>A0A6A6S303_9PLEO</name>
<feature type="domain" description="Alpha galactosidase C-terminal" evidence="12">
    <location>
        <begin position="361"/>
        <end position="433"/>
    </location>
</feature>
<comment type="subcellular location">
    <subcellularLocation>
        <location evidence="3">Secreted</location>
    </subcellularLocation>
</comment>